<dbReference type="HAMAP" id="MF_00667">
    <property type="entry name" value="SspH"/>
    <property type="match status" value="1"/>
</dbReference>
<dbReference type="NCBIfam" id="TIGR02861">
    <property type="entry name" value="SASP_H"/>
    <property type="match status" value="1"/>
</dbReference>
<dbReference type="EMBL" id="JBHTNH010000028">
    <property type="protein sequence ID" value="MFD1362884.1"/>
    <property type="molecule type" value="Genomic_DNA"/>
</dbReference>
<sequence>MDHDRAQAIIDSITMVNVSYHGFPVYLKNINPDQATATVFPLDEMDHIQEVDLDGLFEDGP</sequence>
<evidence type="ECO:0000256" key="2">
    <source>
        <dbReference type="ARBA" id="ARBA00006573"/>
    </source>
</evidence>
<comment type="similarity">
    <text evidence="2 4">Belongs to the SspH family.</text>
</comment>
<organism evidence="5 6">
    <name type="scientific">Lentibacillus salinarum</name>
    <dbReference type="NCBI Taxonomy" id="446820"/>
    <lineage>
        <taxon>Bacteria</taxon>
        <taxon>Bacillati</taxon>
        <taxon>Bacillota</taxon>
        <taxon>Bacilli</taxon>
        <taxon>Bacillales</taxon>
        <taxon>Bacillaceae</taxon>
        <taxon>Lentibacillus</taxon>
    </lineage>
</organism>
<evidence type="ECO:0000313" key="5">
    <source>
        <dbReference type="EMBL" id="MFD1362884.1"/>
    </source>
</evidence>
<protein>
    <recommendedName>
        <fullName evidence="4">Small, acid-soluble spore protein H</fullName>
        <shortName evidence="4">SASP H</shortName>
    </recommendedName>
</protein>
<comment type="subcellular location">
    <subcellularLocation>
        <location evidence="1 4">Spore core</location>
    </subcellularLocation>
</comment>
<evidence type="ECO:0000256" key="1">
    <source>
        <dbReference type="ARBA" id="ARBA00004288"/>
    </source>
</evidence>
<comment type="induction">
    <text evidence="4">Expressed only in the forespore compartment of sporulating cells.</text>
</comment>
<comment type="caution">
    <text evidence="5">The sequence shown here is derived from an EMBL/GenBank/DDBJ whole genome shotgun (WGS) entry which is preliminary data.</text>
</comment>
<evidence type="ECO:0000256" key="4">
    <source>
        <dbReference type="HAMAP-Rule" id="MF_00667"/>
    </source>
</evidence>
<dbReference type="Pfam" id="PF08141">
    <property type="entry name" value="SspH"/>
    <property type="match status" value="1"/>
</dbReference>
<keyword evidence="6" id="KW-1185">Reference proteome</keyword>
<proteinExistence type="evidence at transcript level"/>
<dbReference type="InterPro" id="IPR012610">
    <property type="entry name" value="SASP_SspH"/>
</dbReference>
<gene>
    <name evidence="4" type="primary">sspH</name>
    <name evidence="5" type="ORF">ACFQ4A_14595</name>
</gene>
<name>A0ABW3ZXA7_9BACI</name>
<evidence type="ECO:0000313" key="6">
    <source>
        <dbReference type="Proteomes" id="UP001597178"/>
    </source>
</evidence>
<keyword evidence="3 4" id="KW-0749">Sporulation</keyword>
<accession>A0ABW3ZXA7</accession>
<dbReference type="Proteomes" id="UP001597178">
    <property type="component" value="Unassembled WGS sequence"/>
</dbReference>
<dbReference type="RefSeq" id="WP_382401857.1">
    <property type="nucleotide sequence ID" value="NZ_JBHTNH010000028.1"/>
</dbReference>
<reference evidence="6" key="1">
    <citation type="journal article" date="2019" name="Int. J. Syst. Evol. Microbiol.">
        <title>The Global Catalogue of Microorganisms (GCM) 10K type strain sequencing project: providing services to taxonomists for standard genome sequencing and annotation.</title>
        <authorList>
            <consortium name="The Broad Institute Genomics Platform"/>
            <consortium name="The Broad Institute Genome Sequencing Center for Infectious Disease"/>
            <person name="Wu L."/>
            <person name="Ma J."/>
        </authorList>
    </citation>
    <scope>NUCLEOTIDE SEQUENCE [LARGE SCALE GENOMIC DNA]</scope>
    <source>
        <strain evidence="6">CCUG 54822</strain>
    </source>
</reference>
<evidence type="ECO:0000256" key="3">
    <source>
        <dbReference type="ARBA" id="ARBA00022969"/>
    </source>
</evidence>